<evidence type="ECO:0000259" key="1">
    <source>
        <dbReference type="Pfam" id="PF07561"/>
    </source>
</evidence>
<evidence type="ECO:0000313" key="3">
    <source>
        <dbReference type="Proteomes" id="UP000199520"/>
    </source>
</evidence>
<dbReference type="Pfam" id="PF07561">
    <property type="entry name" value="DUF1540"/>
    <property type="match status" value="1"/>
</dbReference>
<sequence length="51" mass="5556">MLAGVKCTVSNCKYWKNGEHCDASAIEVNVDGGGKAANQSEQTNCRTFYQK</sequence>
<protein>
    <recommendedName>
        <fullName evidence="1">DUF1540 domain-containing protein</fullName>
    </recommendedName>
</protein>
<feature type="domain" description="DUF1540" evidence="1">
    <location>
        <begin position="5"/>
        <end position="48"/>
    </location>
</feature>
<dbReference type="OrthoDB" id="1684758at2"/>
<reference evidence="3" key="1">
    <citation type="submission" date="2016-10" db="EMBL/GenBank/DDBJ databases">
        <authorList>
            <person name="Varghese N."/>
            <person name="Submissions S."/>
        </authorList>
    </citation>
    <scope>NUCLEOTIDE SEQUENCE [LARGE SCALE GENOMIC DNA]</scope>
    <source>
        <strain evidence="3">DSM 13327</strain>
    </source>
</reference>
<keyword evidence="3" id="KW-1185">Reference proteome</keyword>
<dbReference type="AlphaFoldDB" id="A0A1I4GS32"/>
<dbReference type="RefSeq" id="WP_090931996.1">
    <property type="nucleotide sequence ID" value="NZ_FOTS01000001.1"/>
</dbReference>
<gene>
    <name evidence="2" type="ORF">SAMN04490355_1001171</name>
</gene>
<dbReference type="EMBL" id="FOTS01000001">
    <property type="protein sequence ID" value="SFL32844.1"/>
    <property type="molecule type" value="Genomic_DNA"/>
</dbReference>
<dbReference type="InterPro" id="IPR011437">
    <property type="entry name" value="DUF1540"/>
</dbReference>
<accession>A0A1I4GS32</accession>
<organism evidence="2 3">
    <name type="scientific">Pelosinus propionicus DSM 13327</name>
    <dbReference type="NCBI Taxonomy" id="1123291"/>
    <lineage>
        <taxon>Bacteria</taxon>
        <taxon>Bacillati</taxon>
        <taxon>Bacillota</taxon>
        <taxon>Negativicutes</taxon>
        <taxon>Selenomonadales</taxon>
        <taxon>Sporomusaceae</taxon>
        <taxon>Pelosinus</taxon>
    </lineage>
</organism>
<dbReference type="STRING" id="1123291.SAMN04490355_1001171"/>
<name>A0A1I4GS32_9FIRM</name>
<dbReference type="Proteomes" id="UP000199520">
    <property type="component" value="Unassembled WGS sequence"/>
</dbReference>
<proteinExistence type="predicted"/>
<evidence type="ECO:0000313" key="2">
    <source>
        <dbReference type="EMBL" id="SFL32844.1"/>
    </source>
</evidence>